<dbReference type="Gene3D" id="3.60.40.10">
    <property type="entry name" value="PPM-type phosphatase domain"/>
    <property type="match status" value="1"/>
</dbReference>
<keyword evidence="4" id="KW-1185">Reference proteome</keyword>
<evidence type="ECO:0000256" key="1">
    <source>
        <dbReference type="SAM" id="MobiDB-lite"/>
    </source>
</evidence>
<dbReference type="AlphaFoldDB" id="A0A157ZS68"/>
<dbReference type="STRING" id="1777140.AWB79_01283"/>
<comment type="caution">
    <text evidence="3">The sequence shown here is derived from an EMBL/GenBank/DDBJ whole genome shotgun (WGS) entry which is preliminary data.</text>
</comment>
<evidence type="ECO:0000313" key="3">
    <source>
        <dbReference type="EMBL" id="SAK48384.1"/>
    </source>
</evidence>
<dbReference type="EMBL" id="FCOA02000003">
    <property type="protein sequence ID" value="SAK48384.1"/>
    <property type="molecule type" value="Genomic_DNA"/>
</dbReference>
<dbReference type="SUPFAM" id="SSF81606">
    <property type="entry name" value="PP2C-like"/>
    <property type="match status" value="1"/>
</dbReference>
<accession>A0A157ZS68</accession>
<gene>
    <name evidence="3" type="ORF">AWB79_01283</name>
</gene>
<dbReference type="Proteomes" id="UP000054851">
    <property type="component" value="Unassembled WGS sequence"/>
</dbReference>
<dbReference type="InterPro" id="IPR036457">
    <property type="entry name" value="PPM-type-like_dom_sf"/>
</dbReference>
<feature type="compositionally biased region" description="Low complexity" evidence="1">
    <location>
        <begin position="144"/>
        <end position="185"/>
    </location>
</feature>
<evidence type="ECO:0000313" key="4">
    <source>
        <dbReference type="Proteomes" id="UP000054851"/>
    </source>
</evidence>
<reference evidence="3" key="1">
    <citation type="submission" date="2016-01" db="EMBL/GenBank/DDBJ databases">
        <authorList>
            <person name="Peeters C."/>
        </authorList>
    </citation>
    <scope>NUCLEOTIDE SEQUENCE</scope>
    <source>
        <strain evidence="3">LMG 29322</strain>
    </source>
</reference>
<name>A0A157ZS68_9BURK</name>
<organism evidence="3 4">
    <name type="scientific">Caballeronia hypogeia</name>
    <dbReference type="NCBI Taxonomy" id="1777140"/>
    <lineage>
        <taxon>Bacteria</taxon>
        <taxon>Pseudomonadati</taxon>
        <taxon>Pseudomonadota</taxon>
        <taxon>Betaproteobacteria</taxon>
        <taxon>Burkholderiales</taxon>
        <taxon>Burkholderiaceae</taxon>
        <taxon>Caballeronia</taxon>
    </lineage>
</organism>
<protein>
    <recommendedName>
        <fullName evidence="2">PPM-type phosphatase domain-containing protein</fullName>
    </recommendedName>
</protein>
<feature type="region of interest" description="Disordered" evidence="1">
    <location>
        <begin position="128"/>
        <end position="185"/>
    </location>
</feature>
<proteinExistence type="predicted"/>
<feature type="domain" description="PPM-type phosphatase" evidence="2">
    <location>
        <begin position="368"/>
        <end position="610"/>
    </location>
</feature>
<evidence type="ECO:0000259" key="2">
    <source>
        <dbReference type="Pfam" id="PF13672"/>
    </source>
</evidence>
<dbReference type="InterPro" id="IPR001932">
    <property type="entry name" value="PPM-type_phosphatase-like_dom"/>
</dbReference>
<sequence length="627" mass="66763">MAASMCGVDRGDTVSEKSKWSANADLRARTAPAVELLVDGILSGNGTFGSLRMPTFAKAHIQSFAKSDEACDLVLNFAMELYRRAKVHRPCASDIPAVQAGEIAEKAQASPLSIEPKAEPTATPFALPSITKLDPMQPSPNDSGAATTGPADTAPRDVVQPEAAQPVQQAEAKPECPAAPEAQTPAPEQVITPAAPMPAAPVAVPTTPVSPAPSPMQVSINKPATPPDRVAPSASAIPATTPHTRFVLANCKVGTYYTAKIEGKDSAGRELEVLDIAVPQGFGLSFEMATQHVTGVPALAGDFVLPLQWRYPGHASRQTGECRLTSNPDPRSLWKVVEPDPALPYQKPHLAQQLIEGDGFRMVAASRRGRSHEHGGTFRDDDFFMASTLNNGWNVLIVADGAGSAEFSREGSRIAVQTAGRALVDDLEGEFGAKVNGLIATWDANSAIAFGTEFHYCFHRMATLAVQGIEQAAGERGAPVRSYATTLLAAAIKRDGGNTFLATFWMGDGAIAAYWSTGTVKLMGTPDGGEFAGQTRFLDRATLAESFAKRVSIGRYGDLPAIVLMTDGVSDPYFETDNGLADPAKWGALWQDIEPSLKSDDPAVALVDWLHFFRQGHHDDRTITLLW</sequence>
<dbReference type="Pfam" id="PF13672">
    <property type="entry name" value="PP2C_2"/>
    <property type="match status" value="1"/>
</dbReference>